<reference evidence="1 2" key="1">
    <citation type="submission" date="2015-04" db="EMBL/GenBank/DDBJ databases">
        <title>Genome sequence of aromatic hydrocarbons-degrading Sphingobium chungbukense DJ77.</title>
        <authorList>
            <person name="Kim Y.-C."/>
            <person name="Chae J.-C."/>
        </authorList>
    </citation>
    <scope>NUCLEOTIDE SEQUENCE [LARGE SCALE GENOMIC DNA]</scope>
    <source>
        <strain evidence="1 2">DJ77</strain>
    </source>
</reference>
<dbReference type="EMBL" id="LBIC01000001">
    <property type="protein sequence ID" value="KKW93882.1"/>
    <property type="molecule type" value="Genomic_DNA"/>
</dbReference>
<dbReference type="Proteomes" id="UP000033874">
    <property type="component" value="Unassembled WGS sequence"/>
</dbReference>
<name>A0A0M3AUK8_9SPHN</name>
<keyword evidence="2" id="KW-1185">Reference proteome</keyword>
<evidence type="ECO:0000313" key="1">
    <source>
        <dbReference type="EMBL" id="KKW93882.1"/>
    </source>
</evidence>
<dbReference type="PATRIC" id="fig|56193.3.peg.885"/>
<gene>
    <name evidence="1" type="ORF">YP76_04315</name>
</gene>
<sequence length="206" mass="23400">METIGRAALTVINGGMDSSMHSEKQLMSKPDIRLPETVEECFALKVWADAQDDRPAPASPLQITKHLTFMAATLPSKSTDDESGKMRVAVYSKILGAYSNEALAYMARRACSEMQWFPTPRQCLELVRQYQPPVSEKVEALALCHRFWEGKFDDFIFELEQGIAQQEMIDAAPLNWRKIAMERGFLRWVPEGDRYMIRHKLVGATA</sequence>
<evidence type="ECO:0000313" key="2">
    <source>
        <dbReference type="Proteomes" id="UP000033874"/>
    </source>
</evidence>
<organism evidence="1 2">
    <name type="scientific">Sphingobium chungbukense</name>
    <dbReference type="NCBI Taxonomy" id="56193"/>
    <lineage>
        <taxon>Bacteria</taxon>
        <taxon>Pseudomonadati</taxon>
        <taxon>Pseudomonadota</taxon>
        <taxon>Alphaproteobacteria</taxon>
        <taxon>Sphingomonadales</taxon>
        <taxon>Sphingomonadaceae</taxon>
        <taxon>Sphingobium</taxon>
    </lineage>
</organism>
<proteinExistence type="predicted"/>
<dbReference type="AlphaFoldDB" id="A0A0M3AUK8"/>
<dbReference type="STRING" id="56193.YP76_04315"/>
<comment type="caution">
    <text evidence="1">The sequence shown here is derived from an EMBL/GenBank/DDBJ whole genome shotgun (WGS) entry which is preliminary data.</text>
</comment>
<accession>A0A0M3AUK8</accession>
<protein>
    <submittedName>
        <fullName evidence="1">Uncharacterized protein</fullName>
    </submittedName>
</protein>